<gene>
    <name evidence="1" type="ORF">RhiirA4_430365</name>
</gene>
<dbReference type="EMBL" id="LLXI01003522">
    <property type="protein sequence ID" value="PKY59374.1"/>
    <property type="molecule type" value="Genomic_DNA"/>
</dbReference>
<protein>
    <submittedName>
        <fullName evidence="1">Uncharacterized protein</fullName>
    </submittedName>
</protein>
<proteinExistence type="predicted"/>
<dbReference type="AlphaFoldDB" id="A0A2I1HKG0"/>
<organism evidence="1 2">
    <name type="scientific">Rhizophagus irregularis</name>
    <dbReference type="NCBI Taxonomy" id="588596"/>
    <lineage>
        <taxon>Eukaryota</taxon>
        <taxon>Fungi</taxon>
        <taxon>Fungi incertae sedis</taxon>
        <taxon>Mucoromycota</taxon>
        <taxon>Glomeromycotina</taxon>
        <taxon>Glomeromycetes</taxon>
        <taxon>Glomerales</taxon>
        <taxon>Glomeraceae</taxon>
        <taxon>Rhizophagus</taxon>
    </lineage>
</organism>
<keyword evidence="2" id="KW-1185">Reference proteome</keyword>
<name>A0A2I1HKG0_9GLOM</name>
<sequence>MGLGVDAGVLSSGNKVLRCWVEDNHSLGNLHPRKLESLSNIALLQQWADMNFNIGSFPPDTLQVDLSIGSIAIDMSRDLAITKALNETFFRAWGLIQGIT</sequence>
<accession>A0A2I1HKG0</accession>
<dbReference type="Proteomes" id="UP000234323">
    <property type="component" value="Unassembled WGS sequence"/>
</dbReference>
<reference evidence="1 2" key="1">
    <citation type="submission" date="2015-10" db="EMBL/GenBank/DDBJ databases">
        <title>Genome analyses suggest a sexual origin of heterokaryosis in a supposedly ancient asexual fungus.</title>
        <authorList>
            <person name="Ropars J."/>
            <person name="Sedzielewska K."/>
            <person name="Noel J."/>
            <person name="Charron P."/>
            <person name="Farinelli L."/>
            <person name="Marton T."/>
            <person name="Kruger M."/>
            <person name="Pelin A."/>
            <person name="Brachmann A."/>
            <person name="Corradi N."/>
        </authorList>
    </citation>
    <scope>NUCLEOTIDE SEQUENCE [LARGE SCALE GENOMIC DNA]</scope>
    <source>
        <strain evidence="1 2">A4</strain>
    </source>
</reference>
<evidence type="ECO:0000313" key="2">
    <source>
        <dbReference type="Proteomes" id="UP000234323"/>
    </source>
</evidence>
<evidence type="ECO:0000313" key="1">
    <source>
        <dbReference type="EMBL" id="PKY59374.1"/>
    </source>
</evidence>
<comment type="caution">
    <text evidence="1">The sequence shown here is derived from an EMBL/GenBank/DDBJ whole genome shotgun (WGS) entry which is preliminary data.</text>
</comment>